<name>A0A0A1TDH9_9HYPO</name>
<keyword evidence="4 6" id="KW-0472">Membrane</keyword>
<gene>
    <name evidence="7" type="ORF">VHEMI03472</name>
</gene>
<feature type="transmembrane region" description="Helical" evidence="6">
    <location>
        <begin position="268"/>
        <end position="290"/>
    </location>
</feature>
<evidence type="ECO:0000313" key="8">
    <source>
        <dbReference type="Proteomes" id="UP000039046"/>
    </source>
</evidence>
<accession>A0A0A1TDH9</accession>
<evidence type="ECO:0000256" key="3">
    <source>
        <dbReference type="ARBA" id="ARBA00022989"/>
    </source>
</evidence>
<evidence type="ECO:0000313" key="7">
    <source>
        <dbReference type="EMBL" id="CEJ84432.1"/>
    </source>
</evidence>
<dbReference type="InterPro" id="IPR011701">
    <property type="entry name" value="MFS"/>
</dbReference>
<feature type="transmembrane region" description="Helical" evidence="6">
    <location>
        <begin position="173"/>
        <end position="194"/>
    </location>
</feature>
<evidence type="ECO:0000256" key="6">
    <source>
        <dbReference type="SAM" id="Phobius"/>
    </source>
</evidence>
<sequence length="592" mass="64331">MAPGTRAGAEPTDNSPATHTHHEPTIADEFTSLLAGQIANDEEASSDATLNSEGVTVVDEFVGYPWWRRPSVFWLLGPYLLFTLAFGGVVIPKINLILDLVCRQYFNEQQKQNPNLKYPPIIFGADNPQCENSDIQKRMAFFTGVLNLVTGGIAAFVVPKVGHLSDRFGRTRLLALASCGGLLNELITVLAGTFPNTIDYRWLVLGAIFDGMTGSFTAGAVLTQSYASDCTLPSKRAVTIGYIHACLFAGLAFGPLLAAQLIKLTGQVMIVFYIVMACHLFFILFTGFVIPDSLSAKKKLLAKEKWRLAKQGHQGGLLSNLRKSHPLQSFQALWPQGPGTSSTLRRNLVSLAFTDMVLMGAMVAISPVLVIYTGYVLHWGTVDISMYVSAVCMARVVVLLGILPTINYFARTLPARRRGEGVDIHTEKRRGADRLDLIILRVALLSDVIGSTGYVFARNGHAFYASGLMTAFGGMGSATIGSIITKHVPQNRVGETLGAVGMLHALARVAGPLLFNALYYVTVDTFTQAVFVLLASIFGTALLNSLFIKPFVFWDDPHEHEHEEDERSQHAVPERDALILGQNSIDAAVASA</sequence>
<feature type="transmembrane region" description="Helical" evidence="6">
    <location>
        <begin position="526"/>
        <end position="548"/>
    </location>
</feature>
<feature type="transmembrane region" description="Helical" evidence="6">
    <location>
        <begin position="72"/>
        <end position="91"/>
    </location>
</feature>
<organism evidence="7 8">
    <name type="scientific">[Torrubiella] hemipterigena</name>
    <dbReference type="NCBI Taxonomy" id="1531966"/>
    <lineage>
        <taxon>Eukaryota</taxon>
        <taxon>Fungi</taxon>
        <taxon>Dikarya</taxon>
        <taxon>Ascomycota</taxon>
        <taxon>Pezizomycotina</taxon>
        <taxon>Sordariomycetes</taxon>
        <taxon>Hypocreomycetidae</taxon>
        <taxon>Hypocreales</taxon>
        <taxon>Clavicipitaceae</taxon>
        <taxon>Clavicipitaceae incertae sedis</taxon>
        <taxon>'Torrubiella' clade</taxon>
    </lineage>
</organism>
<keyword evidence="3 6" id="KW-1133">Transmembrane helix</keyword>
<dbReference type="GO" id="GO:0022857">
    <property type="term" value="F:transmembrane transporter activity"/>
    <property type="evidence" value="ECO:0007669"/>
    <property type="project" value="InterPro"/>
</dbReference>
<dbReference type="STRING" id="1531966.A0A0A1TDH9"/>
<dbReference type="InterPro" id="IPR036259">
    <property type="entry name" value="MFS_trans_sf"/>
</dbReference>
<evidence type="ECO:0000256" key="2">
    <source>
        <dbReference type="ARBA" id="ARBA00022692"/>
    </source>
</evidence>
<evidence type="ECO:0000256" key="5">
    <source>
        <dbReference type="SAM" id="MobiDB-lite"/>
    </source>
</evidence>
<feature type="transmembrane region" description="Helical" evidence="6">
    <location>
        <begin position="348"/>
        <end position="372"/>
    </location>
</feature>
<dbReference type="HOGENOM" id="CLU_017517_0_0_1"/>
<dbReference type="Pfam" id="PF07690">
    <property type="entry name" value="MFS_1"/>
    <property type="match status" value="2"/>
</dbReference>
<protein>
    <recommendedName>
        <fullName evidence="9">Major facilitator superfamily (MFS) profile domain-containing protein</fullName>
    </recommendedName>
</protein>
<dbReference type="GO" id="GO:0016020">
    <property type="term" value="C:membrane"/>
    <property type="evidence" value="ECO:0007669"/>
    <property type="project" value="UniProtKB-SubCell"/>
</dbReference>
<proteinExistence type="predicted"/>
<evidence type="ECO:0008006" key="9">
    <source>
        <dbReference type="Google" id="ProtNLM"/>
    </source>
</evidence>
<dbReference type="EMBL" id="CDHN01000002">
    <property type="protein sequence ID" value="CEJ84432.1"/>
    <property type="molecule type" value="Genomic_DNA"/>
</dbReference>
<dbReference type="PANTHER" id="PTHR23507">
    <property type="entry name" value="ZGC:174356"/>
    <property type="match status" value="1"/>
</dbReference>
<dbReference type="Gene3D" id="1.20.1250.20">
    <property type="entry name" value="MFS general substrate transporter like domains"/>
    <property type="match status" value="1"/>
</dbReference>
<dbReference type="SUPFAM" id="SSF103473">
    <property type="entry name" value="MFS general substrate transporter"/>
    <property type="match status" value="1"/>
</dbReference>
<comment type="subcellular location">
    <subcellularLocation>
        <location evidence="1">Membrane</location>
        <topology evidence="1">Multi-pass membrane protein</topology>
    </subcellularLocation>
</comment>
<dbReference type="AlphaFoldDB" id="A0A0A1TDH9"/>
<keyword evidence="8" id="KW-1185">Reference proteome</keyword>
<dbReference type="Proteomes" id="UP000039046">
    <property type="component" value="Unassembled WGS sequence"/>
</dbReference>
<feature type="transmembrane region" description="Helical" evidence="6">
    <location>
        <begin position="139"/>
        <end position="161"/>
    </location>
</feature>
<reference evidence="7 8" key="1">
    <citation type="journal article" date="2015" name="Genome Announc.">
        <title>Draft Genome Sequence and Gene Annotation of the Entomopathogenic Fungus Verticillium hemipterigenum.</title>
        <authorList>
            <person name="Horn F."/>
            <person name="Habel A."/>
            <person name="Scharf D.H."/>
            <person name="Dworschak J."/>
            <person name="Brakhage A.A."/>
            <person name="Guthke R."/>
            <person name="Hertweck C."/>
            <person name="Linde J."/>
        </authorList>
    </citation>
    <scope>NUCLEOTIDE SEQUENCE [LARGE SCALE GENOMIC DNA]</scope>
</reference>
<evidence type="ECO:0000256" key="4">
    <source>
        <dbReference type="ARBA" id="ARBA00023136"/>
    </source>
</evidence>
<feature type="transmembrane region" description="Helical" evidence="6">
    <location>
        <begin position="384"/>
        <end position="410"/>
    </location>
</feature>
<evidence type="ECO:0000256" key="1">
    <source>
        <dbReference type="ARBA" id="ARBA00004141"/>
    </source>
</evidence>
<keyword evidence="2 6" id="KW-0812">Transmembrane</keyword>
<feature type="transmembrane region" description="Helical" evidence="6">
    <location>
        <begin position="200"/>
        <end position="222"/>
    </location>
</feature>
<feature type="transmembrane region" description="Helical" evidence="6">
    <location>
        <begin position="438"/>
        <end position="457"/>
    </location>
</feature>
<dbReference type="OrthoDB" id="3026777at2759"/>
<feature type="transmembrane region" description="Helical" evidence="6">
    <location>
        <begin position="242"/>
        <end position="262"/>
    </location>
</feature>
<dbReference type="PANTHER" id="PTHR23507:SF40">
    <property type="entry name" value="TETRACYCLINE-EFFLUX TRANSPORTER"/>
    <property type="match status" value="1"/>
</dbReference>
<feature type="region of interest" description="Disordered" evidence="5">
    <location>
        <begin position="1"/>
        <end position="22"/>
    </location>
</feature>
<feature type="transmembrane region" description="Helical" evidence="6">
    <location>
        <begin position="463"/>
        <end position="485"/>
    </location>
</feature>
<feature type="transmembrane region" description="Helical" evidence="6">
    <location>
        <begin position="497"/>
        <end position="520"/>
    </location>
</feature>